<accession>A0A2V1GZV0</accession>
<keyword evidence="2" id="KW-1185">Reference proteome</keyword>
<proteinExistence type="predicted"/>
<sequence length="135" mass="15199">MRIDYEYIAKMLDVFLESELPNIDFNSFKNELDEDSNKFFFHLILLEEQGLVAGSSSDPSNIGVRFNGNTGDYMTWIAPLRLTSYGHEFADALAKPSVTEVIMDKFQKEGLSAVVDVAKKLAIKQTEKLLQDAIS</sequence>
<protein>
    <recommendedName>
        <fullName evidence="3">DUF2513 domain-containing protein</fullName>
    </recommendedName>
</protein>
<dbReference type="RefSeq" id="WP_116687246.1">
    <property type="nucleotide sequence ID" value="NZ_CAWNYD010000004.1"/>
</dbReference>
<reference evidence="1 2" key="1">
    <citation type="submission" date="2018-04" db="EMBL/GenBank/DDBJ databases">
        <title>Thalassorhabdus spongiae gen. nov., sp. nov., isolated from a marine sponge in South-West Iceland.</title>
        <authorList>
            <person name="Knobloch S."/>
            <person name="Daussin A."/>
            <person name="Johannsson R."/>
            <person name="Marteinsson V.T."/>
        </authorList>
    </citation>
    <scope>NUCLEOTIDE SEQUENCE [LARGE SCALE GENOMIC DNA]</scope>
    <source>
        <strain evidence="1 2">Hp12</strain>
    </source>
</reference>
<dbReference type="OrthoDB" id="307608at2"/>
<comment type="caution">
    <text evidence="1">The sequence shown here is derived from an EMBL/GenBank/DDBJ whole genome shotgun (WGS) entry which is preliminary data.</text>
</comment>
<dbReference type="Proteomes" id="UP000244906">
    <property type="component" value="Unassembled WGS sequence"/>
</dbReference>
<dbReference type="AlphaFoldDB" id="A0A2V1GZV0"/>
<evidence type="ECO:0000313" key="2">
    <source>
        <dbReference type="Proteomes" id="UP000244906"/>
    </source>
</evidence>
<dbReference type="EMBL" id="QDDL01000004">
    <property type="protein sequence ID" value="PVZ68861.1"/>
    <property type="molecule type" value="Genomic_DNA"/>
</dbReference>
<name>A0A2V1GZV0_9GAMM</name>
<evidence type="ECO:0008006" key="3">
    <source>
        <dbReference type="Google" id="ProtNLM"/>
    </source>
</evidence>
<organism evidence="1 2">
    <name type="scientific">Pelagibaculum spongiae</name>
    <dbReference type="NCBI Taxonomy" id="2080658"/>
    <lineage>
        <taxon>Bacteria</taxon>
        <taxon>Pseudomonadati</taxon>
        <taxon>Pseudomonadota</taxon>
        <taxon>Gammaproteobacteria</taxon>
        <taxon>Oceanospirillales</taxon>
        <taxon>Pelagibaculum</taxon>
    </lineage>
</organism>
<gene>
    <name evidence="1" type="ORF">DC094_11445</name>
</gene>
<evidence type="ECO:0000313" key="1">
    <source>
        <dbReference type="EMBL" id="PVZ68861.1"/>
    </source>
</evidence>